<reference evidence="2" key="1">
    <citation type="journal article" date="2018" name="BMC Genomics">
        <title>Genomic insights into host adaptation between the wheat stripe rust pathogen (Puccinia striiformis f. sp. tritici) and the barley stripe rust pathogen (Puccinia striiformis f. sp. hordei).</title>
        <authorList>
            <person name="Xia C."/>
            <person name="Wang M."/>
            <person name="Yin C."/>
            <person name="Cornejo O.E."/>
            <person name="Hulbert S.H."/>
            <person name="Chen X."/>
        </authorList>
    </citation>
    <scope>NUCLEOTIDE SEQUENCE [LARGE SCALE GENOMIC DNA]</scope>
    <source>
        <strain evidence="2">93-210</strain>
    </source>
</reference>
<organism evidence="1 2">
    <name type="scientific">Puccinia striiformis f. sp. tritici</name>
    <dbReference type="NCBI Taxonomy" id="168172"/>
    <lineage>
        <taxon>Eukaryota</taxon>
        <taxon>Fungi</taxon>
        <taxon>Dikarya</taxon>
        <taxon>Basidiomycota</taxon>
        <taxon>Pucciniomycotina</taxon>
        <taxon>Pucciniomycetes</taxon>
        <taxon>Pucciniales</taxon>
        <taxon>Pucciniaceae</taxon>
        <taxon>Puccinia</taxon>
    </lineage>
</organism>
<reference evidence="1 2" key="3">
    <citation type="journal article" date="2022" name="Microbiol. Spectr.">
        <title>Folding features and dynamics of 3D genome architecture in plant fungal pathogens.</title>
        <authorList>
            <person name="Xia C."/>
        </authorList>
    </citation>
    <scope>NUCLEOTIDE SEQUENCE [LARGE SCALE GENOMIC DNA]</scope>
    <source>
        <strain evidence="1 2">93-210</strain>
    </source>
</reference>
<keyword evidence="2" id="KW-1185">Reference proteome</keyword>
<evidence type="ECO:0000313" key="1">
    <source>
        <dbReference type="EMBL" id="KAI7944369.1"/>
    </source>
</evidence>
<protein>
    <submittedName>
        <fullName evidence="1">Uncharacterized protein</fullName>
    </submittedName>
</protein>
<dbReference type="EMBL" id="CM045875">
    <property type="protein sequence ID" value="KAI7944369.1"/>
    <property type="molecule type" value="Genomic_DNA"/>
</dbReference>
<name>A0ACC0E3G2_9BASI</name>
<gene>
    <name evidence="1" type="ORF">MJO28_011897</name>
</gene>
<accession>A0ACC0E3G2</accession>
<sequence>MVLHSIRAFLIVPSTNLHHDESETDGRILALSTIEKWQQNSMSIRMDVFTSHVYNLSASSMFHRIVGVSTNFVGEDCPASSPSGEKPGTGCFLLVPTHMNTKLKERDQKIYASSRAPDTLAT</sequence>
<reference evidence="2" key="2">
    <citation type="journal article" date="2018" name="Mol. Plant Microbe Interact.">
        <title>Genome sequence resources for the wheat stripe rust pathogen (Puccinia striiformis f. sp. tritici) and the barley stripe rust pathogen (Puccinia striiformis f. sp. hordei).</title>
        <authorList>
            <person name="Xia C."/>
            <person name="Wang M."/>
            <person name="Yin C."/>
            <person name="Cornejo O.E."/>
            <person name="Hulbert S.H."/>
            <person name="Chen X."/>
        </authorList>
    </citation>
    <scope>NUCLEOTIDE SEQUENCE [LARGE SCALE GENOMIC DNA]</scope>
    <source>
        <strain evidence="2">93-210</strain>
    </source>
</reference>
<comment type="caution">
    <text evidence="1">The sequence shown here is derived from an EMBL/GenBank/DDBJ whole genome shotgun (WGS) entry which is preliminary data.</text>
</comment>
<proteinExistence type="predicted"/>
<evidence type="ECO:0000313" key="2">
    <source>
        <dbReference type="Proteomes" id="UP001060170"/>
    </source>
</evidence>
<dbReference type="Proteomes" id="UP001060170">
    <property type="component" value="Chromosome 11"/>
</dbReference>